<sequence length="247" mass="26306">MNSLLFSTMMGFGVGGVGVGLGGLVACGIDRRSEKTPWLILSVAAGMIFALLGLELLPESVRTGGYLVSLSGIITGLLFIFLLEQVSHRVVIITSNPRRSRFIRSGLWFALGIAIHNFPVGFAMGTSLVNQPRMGFDLATTMLFHNFPEGLAMSLPFIIAGVNRLVIPMLASVVSVPSGLGAFLGTTLNNPNGGYLAFICGIAIGTILFVTWHEILGHARKKLVLPTLVPCLLVGLLLGKLITFLLE</sequence>
<evidence type="ECO:0000256" key="3">
    <source>
        <dbReference type="ARBA" id="ARBA00022475"/>
    </source>
</evidence>
<feature type="transmembrane region" description="Helical" evidence="8">
    <location>
        <begin position="194"/>
        <end position="212"/>
    </location>
</feature>
<dbReference type="EMBL" id="FRAR01000039">
    <property type="protein sequence ID" value="SHL00879.1"/>
    <property type="molecule type" value="Genomic_DNA"/>
</dbReference>
<evidence type="ECO:0000256" key="2">
    <source>
        <dbReference type="ARBA" id="ARBA00006939"/>
    </source>
</evidence>
<evidence type="ECO:0000256" key="4">
    <source>
        <dbReference type="ARBA" id="ARBA00022692"/>
    </source>
</evidence>
<evidence type="ECO:0000256" key="6">
    <source>
        <dbReference type="ARBA" id="ARBA00022989"/>
    </source>
</evidence>
<gene>
    <name evidence="9" type="ORF">SAMN02745123_03893</name>
</gene>
<protein>
    <submittedName>
        <fullName evidence="9">Zinc transporter, ZIP family</fullName>
    </submittedName>
</protein>
<evidence type="ECO:0000313" key="9">
    <source>
        <dbReference type="EMBL" id="SHL00879.1"/>
    </source>
</evidence>
<comment type="subcellular location">
    <subcellularLocation>
        <location evidence="1">Cell membrane</location>
        <topology evidence="1">Multi-pass membrane protein</topology>
    </subcellularLocation>
</comment>
<feature type="transmembrane region" description="Helical" evidence="8">
    <location>
        <begin position="224"/>
        <end position="246"/>
    </location>
</feature>
<feature type="transmembrane region" description="Helical" evidence="8">
    <location>
        <begin position="6"/>
        <end position="26"/>
    </location>
</feature>
<keyword evidence="6 8" id="KW-1133">Transmembrane helix</keyword>
<keyword evidence="5" id="KW-0862">Zinc</keyword>
<name>A0A1M6X4V6_9FIRM</name>
<evidence type="ECO:0000256" key="5">
    <source>
        <dbReference type="ARBA" id="ARBA00022833"/>
    </source>
</evidence>
<dbReference type="RefSeq" id="WP_072917624.1">
    <property type="nucleotide sequence ID" value="NZ_FRAR01000039.1"/>
</dbReference>
<dbReference type="GO" id="GO:0005886">
    <property type="term" value="C:plasma membrane"/>
    <property type="evidence" value="ECO:0007669"/>
    <property type="project" value="UniProtKB-SubCell"/>
</dbReference>
<dbReference type="PANTHER" id="PTHR11040:SF211">
    <property type="entry name" value="ZINC TRANSPORTER ZIP11"/>
    <property type="match status" value="1"/>
</dbReference>
<feature type="transmembrane region" description="Helical" evidence="8">
    <location>
        <begin position="63"/>
        <end position="82"/>
    </location>
</feature>
<keyword evidence="4 8" id="KW-0812">Transmembrane</keyword>
<keyword evidence="7 8" id="KW-0472">Membrane</keyword>
<feature type="transmembrane region" description="Helical" evidence="8">
    <location>
        <begin position="102"/>
        <end position="122"/>
    </location>
</feature>
<dbReference type="AlphaFoldDB" id="A0A1M6X4V6"/>
<keyword evidence="10" id="KW-1185">Reference proteome</keyword>
<keyword evidence="3" id="KW-1003">Cell membrane</keyword>
<evidence type="ECO:0000313" key="10">
    <source>
        <dbReference type="Proteomes" id="UP000183997"/>
    </source>
</evidence>
<comment type="similarity">
    <text evidence="2">Belongs to the ZIP transporter (TC 2.A.5) family.</text>
</comment>
<accession>A0A1M6X4V6</accession>
<dbReference type="Pfam" id="PF02535">
    <property type="entry name" value="Zip"/>
    <property type="match status" value="1"/>
</dbReference>
<dbReference type="GO" id="GO:0005385">
    <property type="term" value="F:zinc ion transmembrane transporter activity"/>
    <property type="evidence" value="ECO:0007669"/>
    <property type="project" value="TreeGrafter"/>
</dbReference>
<dbReference type="OrthoDB" id="9787346at2"/>
<feature type="transmembrane region" description="Helical" evidence="8">
    <location>
        <begin position="38"/>
        <end position="57"/>
    </location>
</feature>
<dbReference type="PANTHER" id="PTHR11040">
    <property type="entry name" value="ZINC/IRON TRANSPORTER"/>
    <property type="match status" value="1"/>
</dbReference>
<feature type="transmembrane region" description="Helical" evidence="8">
    <location>
        <begin position="169"/>
        <end position="188"/>
    </location>
</feature>
<evidence type="ECO:0000256" key="7">
    <source>
        <dbReference type="ARBA" id="ARBA00023136"/>
    </source>
</evidence>
<dbReference type="InterPro" id="IPR003689">
    <property type="entry name" value="ZIP"/>
</dbReference>
<organism evidence="9 10">
    <name type="scientific">Desulforamulus aeronauticus DSM 10349</name>
    <dbReference type="NCBI Taxonomy" id="1121421"/>
    <lineage>
        <taxon>Bacteria</taxon>
        <taxon>Bacillati</taxon>
        <taxon>Bacillota</taxon>
        <taxon>Clostridia</taxon>
        <taxon>Eubacteriales</taxon>
        <taxon>Peptococcaceae</taxon>
        <taxon>Desulforamulus</taxon>
    </lineage>
</organism>
<dbReference type="STRING" id="1121421.SAMN02745123_03893"/>
<proteinExistence type="inferred from homology"/>
<feature type="transmembrane region" description="Helical" evidence="8">
    <location>
        <begin position="142"/>
        <end position="162"/>
    </location>
</feature>
<dbReference type="Proteomes" id="UP000183997">
    <property type="component" value="Unassembled WGS sequence"/>
</dbReference>
<reference evidence="10" key="1">
    <citation type="submission" date="2016-11" db="EMBL/GenBank/DDBJ databases">
        <authorList>
            <person name="Varghese N."/>
            <person name="Submissions S."/>
        </authorList>
    </citation>
    <scope>NUCLEOTIDE SEQUENCE [LARGE SCALE GENOMIC DNA]</scope>
    <source>
        <strain evidence="10">DSM 10349</strain>
    </source>
</reference>
<evidence type="ECO:0000256" key="1">
    <source>
        <dbReference type="ARBA" id="ARBA00004651"/>
    </source>
</evidence>
<evidence type="ECO:0000256" key="8">
    <source>
        <dbReference type="SAM" id="Phobius"/>
    </source>
</evidence>